<reference evidence="1 2" key="1">
    <citation type="journal article" date="2010" name="Int. J. Syst. Evol. Microbiol.">
        <title>Reclassification of Herbaspirillum putei as a later heterotypic synonym of Herbaspirillum huttiense, with the description of H. huttiense subsp. huttiense subsp. nov. and H. huttiense subsp. putei subsp. nov., comb. nov., and description of Herbaspirillum aquaticum sp. nov.</title>
        <authorList>
            <person name="Dobritsa A.P."/>
            <person name="Reddy M.C."/>
            <person name="Samadpour M."/>
        </authorList>
    </citation>
    <scope>NUCLEOTIDE SEQUENCE [LARGE SCALE GENOMIC DNA]</scope>
    <source>
        <strain evidence="1 2">IEH 4430</strain>
    </source>
</reference>
<gene>
    <name evidence="1" type="ORF">CEJ45_23805</name>
</gene>
<dbReference type="RefSeq" id="WP_088757468.1">
    <property type="nucleotide sequence ID" value="NZ_NJGV01000035.1"/>
</dbReference>
<accession>A0A225SLG1</accession>
<proteinExistence type="predicted"/>
<dbReference type="Proteomes" id="UP000214747">
    <property type="component" value="Unassembled WGS sequence"/>
</dbReference>
<evidence type="ECO:0000313" key="2">
    <source>
        <dbReference type="Proteomes" id="UP000214747"/>
    </source>
</evidence>
<evidence type="ECO:0000313" key="1">
    <source>
        <dbReference type="EMBL" id="OWY31889.1"/>
    </source>
</evidence>
<sequence>MQPLPKTIANSLIQELVEKVSRSRYFLEEDFAWHQMVRKARPLQSERRYQWDGVMGLLYTYVMRFDEAEACLRNSLALHGSDVPVLNLMQGLIEAGRFVKAQEHFSSYGRPNRGSFTILLPLALECCAFRVLSSYIDEAEKMNLEIPDIHTPLRSVIRLLDQHGISDQDIAAHMEAAAEVLRRRRIRVVLKRSLAGSEQAPELFTICFVAPLEPAEIFKMNIELAELEDELQIKKSLVFDVAFVQANQSDVYTDGSAVSFAEEE</sequence>
<comment type="caution">
    <text evidence="1">The sequence shown here is derived from an EMBL/GenBank/DDBJ whole genome shotgun (WGS) entry which is preliminary data.</text>
</comment>
<dbReference type="EMBL" id="NJGV01000035">
    <property type="protein sequence ID" value="OWY31889.1"/>
    <property type="molecule type" value="Genomic_DNA"/>
</dbReference>
<organism evidence="1 2">
    <name type="scientific">Herbaspirillum aquaticum</name>
    <dbReference type="NCBI Taxonomy" id="568783"/>
    <lineage>
        <taxon>Bacteria</taxon>
        <taxon>Pseudomonadati</taxon>
        <taxon>Pseudomonadota</taxon>
        <taxon>Betaproteobacteria</taxon>
        <taxon>Burkholderiales</taxon>
        <taxon>Oxalobacteraceae</taxon>
        <taxon>Herbaspirillum</taxon>
    </lineage>
</organism>
<protein>
    <submittedName>
        <fullName evidence="1">Uncharacterized protein</fullName>
    </submittedName>
</protein>
<dbReference type="AlphaFoldDB" id="A0A225SLG1"/>
<keyword evidence="2" id="KW-1185">Reference proteome</keyword>
<name>A0A225SLG1_9BURK</name>